<sequence length="90" mass="10156">MIIVGVVFTFGLLRRNDTYIILEEVIPAGEVISREEGLVRYKGVKYVIGTNDLKEKKRLLEKLHLLEVEGALVVDLSYKGQIIIRAKKGS</sequence>
<protein>
    <recommendedName>
        <fullName evidence="3">POTRA domain-containing protein</fullName>
    </recommendedName>
</protein>
<reference evidence="1 2" key="1">
    <citation type="journal article" date="2015" name="Microbiome">
        <title>Genomic resolution of linkages in carbon, nitrogen, and sulfur cycling among widespread estuary sediment bacteria.</title>
        <authorList>
            <person name="Baker B.J."/>
            <person name="Lazar C.S."/>
            <person name="Teske A.P."/>
            <person name="Dick G.J."/>
        </authorList>
    </citation>
    <scope>NUCLEOTIDE SEQUENCE [LARGE SCALE GENOMIC DNA]</scope>
    <source>
        <strain evidence="1">SM23_42</strain>
    </source>
</reference>
<name>A0A0S8FUS5_UNCW3</name>
<dbReference type="AlphaFoldDB" id="A0A0S8FUS5"/>
<organism evidence="1 2">
    <name type="scientific">candidate division WOR_3 bacterium SM23_42</name>
    <dbReference type="NCBI Taxonomy" id="1703779"/>
    <lineage>
        <taxon>Bacteria</taxon>
        <taxon>Bacteria division WOR-3</taxon>
    </lineage>
</organism>
<evidence type="ECO:0008006" key="3">
    <source>
        <dbReference type="Google" id="ProtNLM"/>
    </source>
</evidence>
<comment type="caution">
    <text evidence="1">The sequence shown here is derived from an EMBL/GenBank/DDBJ whole genome shotgun (WGS) entry which is preliminary data.</text>
</comment>
<proteinExistence type="predicted"/>
<accession>A0A0S8FUS5</accession>
<gene>
    <name evidence="1" type="ORF">AMJ83_05490</name>
</gene>
<dbReference type="Proteomes" id="UP000051373">
    <property type="component" value="Unassembled WGS sequence"/>
</dbReference>
<dbReference type="EMBL" id="LJUJ01000008">
    <property type="protein sequence ID" value="KPK63898.1"/>
    <property type="molecule type" value="Genomic_DNA"/>
</dbReference>
<evidence type="ECO:0000313" key="2">
    <source>
        <dbReference type="Proteomes" id="UP000051373"/>
    </source>
</evidence>
<dbReference type="STRING" id="1703779.AMJ83_05490"/>
<evidence type="ECO:0000313" key="1">
    <source>
        <dbReference type="EMBL" id="KPK63898.1"/>
    </source>
</evidence>